<evidence type="ECO:0000313" key="17">
    <source>
        <dbReference type="EMBL" id="MFC0529728.1"/>
    </source>
</evidence>
<sequence length="841" mass="90188">MARGYGGAVMKVFGAQEHTITVTAVHDVTPHYRRITFAAPTFFDGKTIDPANFVRLWAPDPDGSGREHQRGYTLVEPDPDTGSFTLEFLLHEPAGPASAWAREAEPGDTIAMSWWASPHFVTPDPAPDGYLLVGDAASIPGINAILATIPDTTPVQVLLEQFHDDDRDIPLAAHPGRTVIWQPAGGDPATLARAIGERDWSNWFAWVTGETASVKHVRARLRELGFPKPDVHGRAYWSKGKAMGKDRERPAAPAEAAEVAEVATSPPATAGRWRSRAGARLLAPLKSRLILAGVFQAVVTLLRLAPYLVLVELCRRLLADDDGLAGLGVLALVLMGAGTTLAGLLVVAMHVVDARFGHQIRTAVVDKLSRLPLGWFGEHSSGRVKKAVQDDATDLHYLVTHAVLDVVAALAAPLAVLVYLATVSGWLTAILIVPLIVFLLLTARMVQGSASELARFTTWETRVGAEAVAYLDGLTVARAYDAGPAGGFRANLAERARFLDAWQRPLSSRKTVLDLMTRPLSSLLLILTAGGLLVGAGALEPVDLVPFLLLGATFGSQLLAAAYGMGSVREARAAAQRIGLLLDEPELSRPERPAELAGDRHVVRFDGVGFSYDGRHSVLEDVDLRLAPGTVTALVGPSGAGKSTLAALLARFHDPSRGRITIDGVDLRDVSPTDLYRRVGFVFQDVMLVRGTVHDNIALARPDATREQVERAARAAGIHDRITRLPSGYDTHGARLSGGEAQRLTIARTLLADPGILVLDEATAYADPESEHHVQQALSRLAAGRTVLVIAHRLHTVTGADNIVVLDGGRVVQQGTHHDLLATPGLYRELWQAASHERVTA</sequence>
<dbReference type="InterPro" id="IPR007037">
    <property type="entry name" value="SIP_rossman_dom"/>
</dbReference>
<evidence type="ECO:0000256" key="11">
    <source>
        <dbReference type="ARBA" id="ARBA00023467"/>
    </source>
</evidence>
<evidence type="ECO:0000256" key="3">
    <source>
        <dbReference type="ARBA" id="ARBA00022475"/>
    </source>
</evidence>
<evidence type="ECO:0000256" key="2">
    <source>
        <dbReference type="ARBA" id="ARBA00004651"/>
    </source>
</evidence>
<dbReference type="SUPFAM" id="SSF52540">
    <property type="entry name" value="P-loop containing nucleoside triphosphate hydrolases"/>
    <property type="match status" value="1"/>
</dbReference>
<dbReference type="InterPro" id="IPR003593">
    <property type="entry name" value="AAA+_ATPase"/>
</dbReference>
<comment type="subunit">
    <text evidence="11">Forms a heterodimer with IrtB.</text>
</comment>
<feature type="transmembrane region" description="Helical" evidence="13">
    <location>
        <begin position="544"/>
        <end position="563"/>
    </location>
</feature>
<dbReference type="Gene3D" id="3.40.50.80">
    <property type="entry name" value="Nucleotide-binding domain of ferredoxin-NADP reductase (FNR) module"/>
    <property type="match status" value="1"/>
</dbReference>
<keyword evidence="9 13" id="KW-1133">Transmembrane helix</keyword>
<evidence type="ECO:0000256" key="5">
    <source>
        <dbReference type="ARBA" id="ARBA00022692"/>
    </source>
</evidence>
<keyword evidence="5 13" id="KW-0812">Transmembrane</keyword>
<dbReference type="InterPro" id="IPR011527">
    <property type="entry name" value="ABC1_TM_dom"/>
</dbReference>
<name>A0ABV6M5K5_9ACTN</name>
<evidence type="ECO:0000259" key="16">
    <source>
        <dbReference type="PROSITE" id="PS51384"/>
    </source>
</evidence>
<evidence type="ECO:0000259" key="14">
    <source>
        <dbReference type="PROSITE" id="PS50893"/>
    </source>
</evidence>
<dbReference type="CDD" id="cd06193">
    <property type="entry name" value="siderophore_interacting"/>
    <property type="match status" value="1"/>
</dbReference>
<comment type="cofactor">
    <cofactor evidence="1">
        <name>FAD</name>
        <dbReference type="ChEBI" id="CHEBI:57692"/>
    </cofactor>
</comment>
<dbReference type="InterPro" id="IPR013113">
    <property type="entry name" value="SIP_FAD-bd"/>
</dbReference>
<dbReference type="Gene3D" id="3.40.50.300">
    <property type="entry name" value="P-loop containing nucleotide triphosphate hydrolases"/>
    <property type="match status" value="1"/>
</dbReference>
<keyword evidence="8 17" id="KW-0067">ATP-binding</keyword>
<dbReference type="PANTHER" id="PTHR24221">
    <property type="entry name" value="ATP-BINDING CASSETTE SUB-FAMILY B"/>
    <property type="match status" value="1"/>
</dbReference>
<keyword evidence="4" id="KW-0285">Flavoprotein</keyword>
<dbReference type="Pfam" id="PF08021">
    <property type="entry name" value="FAD_binding_9"/>
    <property type="match status" value="1"/>
</dbReference>
<feature type="transmembrane region" description="Helical" evidence="13">
    <location>
        <begin position="329"/>
        <end position="352"/>
    </location>
</feature>
<dbReference type="Gene3D" id="2.40.30.10">
    <property type="entry name" value="Translation factors"/>
    <property type="match status" value="1"/>
</dbReference>
<keyword evidence="18" id="KW-1185">Reference proteome</keyword>
<dbReference type="InterPro" id="IPR039421">
    <property type="entry name" value="Type_1_exporter"/>
</dbReference>
<dbReference type="EMBL" id="JBHLUH010000039">
    <property type="protein sequence ID" value="MFC0529728.1"/>
    <property type="molecule type" value="Genomic_DNA"/>
</dbReference>
<dbReference type="PROSITE" id="PS00211">
    <property type="entry name" value="ABC_TRANSPORTER_1"/>
    <property type="match status" value="1"/>
</dbReference>
<dbReference type="SUPFAM" id="SSF90123">
    <property type="entry name" value="ABC transporter transmembrane region"/>
    <property type="match status" value="1"/>
</dbReference>
<accession>A0ABV6M5K5</accession>
<dbReference type="PROSITE" id="PS50929">
    <property type="entry name" value="ABC_TM1F"/>
    <property type="match status" value="1"/>
</dbReference>
<evidence type="ECO:0000256" key="8">
    <source>
        <dbReference type="ARBA" id="ARBA00022840"/>
    </source>
</evidence>
<dbReference type="InterPro" id="IPR003439">
    <property type="entry name" value="ABC_transporter-like_ATP-bd"/>
</dbReference>
<dbReference type="PROSITE" id="PS51384">
    <property type="entry name" value="FAD_FR"/>
    <property type="match status" value="1"/>
</dbReference>
<dbReference type="Pfam" id="PF00005">
    <property type="entry name" value="ABC_tran"/>
    <property type="match status" value="1"/>
</dbReference>
<organism evidence="17 18">
    <name type="scientific">Phytohabitans kaempferiae</name>
    <dbReference type="NCBI Taxonomy" id="1620943"/>
    <lineage>
        <taxon>Bacteria</taxon>
        <taxon>Bacillati</taxon>
        <taxon>Actinomycetota</taxon>
        <taxon>Actinomycetes</taxon>
        <taxon>Micromonosporales</taxon>
        <taxon>Micromonosporaceae</taxon>
    </lineage>
</organism>
<comment type="caution">
    <text evidence="17">The sequence shown here is derived from an EMBL/GenBank/DDBJ whole genome shotgun (WGS) entry which is preliminary data.</text>
</comment>
<evidence type="ECO:0000256" key="12">
    <source>
        <dbReference type="ARBA" id="ARBA00023488"/>
    </source>
</evidence>
<dbReference type="Pfam" id="PF00664">
    <property type="entry name" value="ABC_membrane"/>
    <property type="match status" value="1"/>
</dbReference>
<dbReference type="GO" id="GO:0005524">
    <property type="term" value="F:ATP binding"/>
    <property type="evidence" value="ECO:0007669"/>
    <property type="project" value="UniProtKB-KW"/>
</dbReference>
<proteinExistence type="predicted"/>
<feature type="domain" description="ABC transporter" evidence="14">
    <location>
        <begin position="603"/>
        <end position="833"/>
    </location>
</feature>
<evidence type="ECO:0000313" key="18">
    <source>
        <dbReference type="Proteomes" id="UP001589867"/>
    </source>
</evidence>
<dbReference type="InterPro" id="IPR017871">
    <property type="entry name" value="ABC_transporter-like_CS"/>
</dbReference>
<evidence type="ECO:0000259" key="15">
    <source>
        <dbReference type="PROSITE" id="PS50929"/>
    </source>
</evidence>
<dbReference type="Gene3D" id="1.20.1560.10">
    <property type="entry name" value="ABC transporter type 1, transmembrane domain"/>
    <property type="match status" value="1"/>
</dbReference>
<keyword evidence="6" id="KW-0547">Nucleotide-binding</keyword>
<feature type="domain" description="ABC transmembrane type-1" evidence="15">
    <location>
        <begin position="290"/>
        <end position="570"/>
    </location>
</feature>
<keyword evidence="10 13" id="KW-0472">Membrane</keyword>
<feature type="domain" description="FAD-binding FR-type" evidence="16">
    <location>
        <begin position="15"/>
        <end position="123"/>
    </location>
</feature>
<keyword evidence="3" id="KW-1003">Cell membrane</keyword>
<dbReference type="PROSITE" id="PS50893">
    <property type="entry name" value="ABC_TRANSPORTER_2"/>
    <property type="match status" value="1"/>
</dbReference>
<dbReference type="PANTHER" id="PTHR24221:SF654">
    <property type="entry name" value="ATP-BINDING CASSETTE SUB-FAMILY B MEMBER 6"/>
    <property type="match status" value="1"/>
</dbReference>
<dbReference type="InterPro" id="IPR027417">
    <property type="entry name" value="P-loop_NTPase"/>
</dbReference>
<evidence type="ECO:0000256" key="4">
    <source>
        <dbReference type="ARBA" id="ARBA00022630"/>
    </source>
</evidence>
<gene>
    <name evidence="17" type="ORF">ACFFIA_18890</name>
</gene>
<feature type="transmembrane region" description="Helical" evidence="13">
    <location>
        <begin position="289"/>
        <end position="309"/>
    </location>
</feature>
<evidence type="ECO:0000256" key="1">
    <source>
        <dbReference type="ARBA" id="ARBA00001974"/>
    </source>
</evidence>
<dbReference type="RefSeq" id="WP_377252786.1">
    <property type="nucleotide sequence ID" value="NZ_JBHLUH010000039.1"/>
</dbReference>
<feature type="transmembrane region" description="Helical" evidence="13">
    <location>
        <begin position="426"/>
        <end position="446"/>
    </location>
</feature>
<dbReference type="SMART" id="SM00382">
    <property type="entry name" value="AAA"/>
    <property type="match status" value="1"/>
</dbReference>
<evidence type="ECO:0000256" key="9">
    <source>
        <dbReference type="ARBA" id="ARBA00022989"/>
    </source>
</evidence>
<reference evidence="17 18" key="1">
    <citation type="submission" date="2024-09" db="EMBL/GenBank/DDBJ databases">
        <authorList>
            <person name="Sun Q."/>
            <person name="Mori K."/>
        </authorList>
    </citation>
    <scope>NUCLEOTIDE SEQUENCE [LARGE SCALE GENOMIC DNA]</scope>
    <source>
        <strain evidence="17 18">TBRC 3947</strain>
    </source>
</reference>
<dbReference type="Pfam" id="PF04954">
    <property type="entry name" value="SIP"/>
    <property type="match status" value="1"/>
</dbReference>
<evidence type="ECO:0000256" key="6">
    <source>
        <dbReference type="ARBA" id="ARBA00022741"/>
    </source>
</evidence>
<dbReference type="SUPFAM" id="SSF63380">
    <property type="entry name" value="Riboflavin synthase domain-like"/>
    <property type="match status" value="1"/>
</dbReference>
<dbReference type="InterPro" id="IPR036640">
    <property type="entry name" value="ABC1_TM_sf"/>
</dbReference>
<evidence type="ECO:0000256" key="13">
    <source>
        <dbReference type="SAM" id="Phobius"/>
    </source>
</evidence>
<keyword evidence="7" id="KW-0274">FAD</keyword>
<evidence type="ECO:0000256" key="7">
    <source>
        <dbReference type="ARBA" id="ARBA00022827"/>
    </source>
</evidence>
<dbReference type="InterPro" id="IPR039261">
    <property type="entry name" value="FNR_nucleotide-bd"/>
</dbReference>
<evidence type="ECO:0000256" key="10">
    <source>
        <dbReference type="ARBA" id="ARBA00023136"/>
    </source>
</evidence>
<feature type="transmembrane region" description="Helical" evidence="13">
    <location>
        <begin position="519"/>
        <end position="538"/>
    </location>
</feature>
<dbReference type="InterPro" id="IPR017938">
    <property type="entry name" value="Riboflavin_synthase-like_b-brl"/>
</dbReference>
<comment type="subcellular location">
    <subcellularLocation>
        <location evidence="2">Cell membrane</location>
        <topology evidence="2">Multi-pass membrane protein</topology>
    </subcellularLocation>
</comment>
<dbReference type="Proteomes" id="UP001589867">
    <property type="component" value="Unassembled WGS sequence"/>
</dbReference>
<dbReference type="InterPro" id="IPR017927">
    <property type="entry name" value="FAD-bd_FR_type"/>
</dbReference>
<protein>
    <recommendedName>
        <fullName evidence="12">Mycobactin import ATP-binding/permease protein IrtA</fullName>
    </recommendedName>
</protein>